<reference evidence="1 2" key="1">
    <citation type="submission" date="2021-06" db="EMBL/GenBank/DDBJ databases">
        <authorList>
            <person name="Palmer J.M."/>
        </authorList>
    </citation>
    <scope>NUCLEOTIDE SEQUENCE [LARGE SCALE GENOMIC DNA]</scope>
    <source>
        <strain evidence="1 2">AS_MEX2019</strain>
        <tissue evidence="1">Muscle</tissue>
    </source>
</reference>
<comment type="caution">
    <text evidence="1">The sequence shown here is derived from an EMBL/GenBank/DDBJ whole genome shotgun (WGS) entry which is preliminary data.</text>
</comment>
<proteinExistence type="predicted"/>
<accession>A0ABV0Z3W8</accession>
<sequence length="144" mass="15735">MKHEMNISAIKRPLLQCNVLQNQQSQIAFCGTSGLYSLGAERKKGRHAANGPGPGIKPGSAALTTVAFTNGVPALPLNHGMPEKAVLLIYWSIDVPTVSSGYRIWNEKYGLLCIGSSQVRLFMNLIRMHSCLTQRINSTQNVLK</sequence>
<organism evidence="1 2">
    <name type="scientific">Ameca splendens</name>
    <dbReference type="NCBI Taxonomy" id="208324"/>
    <lineage>
        <taxon>Eukaryota</taxon>
        <taxon>Metazoa</taxon>
        <taxon>Chordata</taxon>
        <taxon>Craniata</taxon>
        <taxon>Vertebrata</taxon>
        <taxon>Euteleostomi</taxon>
        <taxon>Actinopterygii</taxon>
        <taxon>Neopterygii</taxon>
        <taxon>Teleostei</taxon>
        <taxon>Neoteleostei</taxon>
        <taxon>Acanthomorphata</taxon>
        <taxon>Ovalentaria</taxon>
        <taxon>Atherinomorphae</taxon>
        <taxon>Cyprinodontiformes</taxon>
        <taxon>Goodeidae</taxon>
        <taxon>Ameca</taxon>
    </lineage>
</organism>
<name>A0ABV0Z3W8_9TELE</name>
<evidence type="ECO:0000313" key="2">
    <source>
        <dbReference type="Proteomes" id="UP001469553"/>
    </source>
</evidence>
<evidence type="ECO:0000313" key="1">
    <source>
        <dbReference type="EMBL" id="MEQ2300760.1"/>
    </source>
</evidence>
<dbReference type="Proteomes" id="UP001469553">
    <property type="component" value="Unassembled WGS sequence"/>
</dbReference>
<keyword evidence="2" id="KW-1185">Reference proteome</keyword>
<dbReference type="EMBL" id="JAHRIP010050345">
    <property type="protein sequence ID" value="MEQ2300760.1"/>
    <property type="molecule type" value="Genomic_DNA"/>
</dbReference>
<gene>
    <name evidence="1" type="ORF">AMECASPLE_029239</name>
</gene>
<protein>
    <submittedName>
        <fullName evidence="1">Uncharacterized protein</fullName>
    </submittedName>
</protein>